<evidence type="ECO:0000313" key="4">
    <source>
        <dbReference type="EMBL" id="CAH0365895.1"/>
    </source>
</evidence>
<feature type="compositionally biased region" description="Acidic residues" evidence="1">
    <location>
        <begin position="304"/>
        <end position="315"/>
    </location>
</feature>
<dbReference type="OrthoDB" id="202851at2759"/>
<reference evidence="4" key="1">
    <citation type="submission" date="2021-11" db="EMBL/GenBank/DDBJ databases">
        <authorList>
            <consortium name="Genoscope - CEA"/>
            <person name="William W."/>
        </authorList>
    </citation>
    <scope>NUCLEOTIDE SEQUENCE</scope>
</reference>
<dbReference type="AlphaFoldDB" id="A0A8J2WF14"/>
<protein>
    <recommendedName>
        <fullName evidence="3">DUF3456 domain-containing protein</fullName>
    </recommendedName>
</protein>
<dbReference type="PANTHER" id="PTHR36058">
    <property type="entry name" value="NUCLEOPHOSMIN"/>
    <property type="match status" value="1"/>
</dbReference>
<dbReference type="PANTHER" id="PTHR36058:SF1">
    <property type="entry name" value="NUCLEOPHOSMIN"/>
    <property type="match status" value="1"/>
</dbReference>
<sequence length="315" mass="35541">MARLLVALALTTLSNAQIGMEGMGMGSGRRQRDKEPLAFKADLPCIKCDVCEIVASEVYREVEKQRDAAPMTVKNTKPGAPKVQVSSFSEADVSAVLEGVCNRRKEPGEWLWYVDLVETAKSVFGTGAPWRGLTKKEKASGKNYLQVYRTQRGGDIRKWDRESATVKRSCDLLLDDDVGDLEDIVVPLWRGLKDEKEFKKLLCRETTSRCGKERKAVKEREDLEFNRQEKTLLDTERMMENMKDQGMPMVMQSREDMMEELYEQMEAEGLSREEADAFMESVQGGSAAEEESVDEAFSAGTQEPDYDEDEGEGEL</sequence>
<dbReference type="Proteomes" id="UP000789595">
    <property type="component" value="Unassembled WGS sequence"/>
</dbReference>
<feature type="chain" id="PRO_5035192910" description="DUF3456 domain-containing protein" evidence="2">
    <location>
        <begin position="17"/>
        <end position="315"/>
    </location>
</feature>
<keyword evidence="2" id="KW-0732">Signal</keyword>
<dbReference type="InterPro" id="IPR021852">
    <property type="entry name" value="DUF3456"/>
</dbReference>
<organism evidence="4 5">
    <name type="scientific">Pelagomonas calceolata</name>
    <dbReference type="NCBI Taxonomy" id="35677"/>
    <lineage>
        <taxon>Eukaryota</taxon>
        <taxon>Sar</taxon>
        <taxon>Stramenopiles</taxon>
        <taxon>Ochrophyta</taxon>
        <taxon>Pelagophyceae</taxon>
        <taxon>Pelagomonadales</taxon>
        <taxon>Pelagomonadaceae</taxon>
        <taxon>Pelagomonas</taxon>
    </lineage>
</organism>
<gene>
    <name evidence="4" type="ORF">PECAL_1P23570</name>
</gene>
<dbReference type="Pfam" id="PF11938">
    <property type="entry name" value="DUF3456"/>
    <property type="match status" value="1"/>
</dbReference>
<evidence type="ECO:0000256" key="1">
    <source>
        <dbReference type="SAM" id="MobiDB-lite"/>
    </source>
</evidence>
<proteinExistence type="predicted"/>
<evidence type="ECO:0000313" key="5">
    <source>
        <dbReference type="Proteomes" id="UP000789595"/>
    </source>
</evidence>
<feature type="signal peptide" evidence="2">
    <location>
        <begin position="1"/>
        <end position="16"/>
    </location>
</feature>
<evidence type="ECO:0000256" key="2">
    <source>
        <dbReference type="SAM" id="SignalP"/>
    </source>
</evidence>
<accession>A0A8J2WF14</accession>
<name>A0A8J2WF14_9STRA</name>
<feature type="domain" description="DUF3456" evidence="3">
    <location>
        <begin position="47"/>
        <end position="210"/>
    </location>
</feature>
<keyword evidence="5" id="KW-1185">Reference proteome</keyword>
<feature type="region of interest" description="Disordered" evidence="1">
    <location>
        <begin position="265"/>
        <end position="315"/>
    </location>
</feature>
<evidence type="ECO:0000259" key="3">
    <source>
        <dbReference type="Pfam" id="PF11938"/>
    </source>
</evidence>
<comment type="caution">
    <text evidence="4">The sequence shown here is derived from an EMBL/GenBank/DDBJ whole genome shotgun (WGS) entry which is preliminary data.</text>
</comment>
<dbReference type="EMBL" id="CAKKNE010000001">
    <property type="protein sequence ID" value="CAH0365895.1"/>
    <property type="molecule type" value="Genomic_DNA"/>
</dbReference>